<dbReference type="SUPFAM" id="SSF53383">
    <property type="entry name" value="PLP-dependent transferases"/>
    <property type="match status" value="1"/>
</dbReference>
<dbReference type="EC" id="2.6.1.-" evidence="6"/>
<evidence type="ECO:0000256" key="1">
    <source>
        <dbReference type="ARBA" id="ARBA00001933"/>
    </source>
</evidence>
<feature type="domain" description="Aminotransferase class I/classII large" evidence="7">
    <location>
        <begin position="33"/>
        <end position="383"/>
    </location>
</feature>
<dbReference type="InterPro" id="IPR050596">
    <property type="entry name" value="AspAT/PAT-like"/>
</dbReference>
<sequence>MKKPIQFDLNKQITNLEISKIRQFDDQVSTFEPLIRLTLGQPDFPTPDHVKEAAKKAIDSDFSFYTRTAGDIKLREAASAFAAAKYNLSYEPETEVIATVGATEALATTLFTILNPGDYVLIPSPAFSLYDSLVKMSQSIPVYMDTSGTGFMVTPELIEETIRSLDKPPKAIILNYPNNPTGTTWNKAEVEGIAHTLSTYPQMLVVSDEIYSELVYDDRHISLGEHLREQTIVINGLSKSHAMTGWRLGLIFAPQPISTELVKTHQSLVTSASTITQFAGIEALTNGQDDALPMKTAYKKRRDVLIQTLEKLNLKVTEPKGAFYIFAALPEDIQMSSYDFCYGFAEEYRVAMIPGDAFGAAGEGYFRISYASSLEDIKTAMVRLTDYVNKLRE</sequence>
<dbReference type="PROSITE" id="PS00105">
    <property type="entry name" value="AA_TRANSFER_CLASS_1"/>
    <property type="match status" value="1"/>
</dbReference>
<dbReference type="STRING" id="753702.SAMN04488102_10181"/>
<dbReference type="GO" id="GO:0030170">
    <property type="term" value="F:pyridoxal phosphate binding"/>
    <property type="evidence" value="ECO:0007669"/>
    <property type="project" value="InterPro"/>
</dbReference>
<keyword evidence="9" id="KW-1185">Reference proteome</keyword>
<dbReference type="Gene3D" id="3.90.1150.10">
    <property type="entry name" value="Aspartate Aminotransferase, domain 1"/>
    <property type="match status" value="1"/>
</dbReference>
<dbReference type="AlphaFoldDB" id="A0A1I1ECR3"/>
<evidence type="ECO:0000259" key="7">
    <source>
        <dbReference type="Pfam" id="PF00155"/>
    </source>
</evidence>
<dbReference type="Pfam" id="PF00155">
    <property type="entry name" value="Aminotran_1_2"/>
    <property type="match status" value="1"/>
</dbReference>
<evidence type="ECO:0000256" key="2">
    <source>
        <dbReference type="ARBA" id="ARBA00007441"/>
    </source>
</evidence>
<dbReference type="RefSeq" id="WP_091527757.1">
    <property type="nucleotide sequence ID" value="NZ_FOLT01000001.1"/>
</dbReference>
<dbReference type="InterPro" id="IPR004838">
    <property type="entry name" value="NHTrfase_class1_PyrdxlP-BS"/>
</dbReference>
<dbReference type="OrthoDB" id="9802328at2"/>
<dbReference type="Gene3D" id="3.40.640.10">
    <property type="entry name" value="Type I PLP-dependent aspartate aminotransferase-like (Major domain)"/>
    <property type="match status" value="1"/>
</dbReference>
<name>A0A1I1ECR3_9LACT</name>
<evidence type="ECO:0000256" key="5">
    <source>
        <dbReference type="ARBA" id="ARBA00022898"/>
    </source>
</evidence>
<dbReference type="PRINTS" id="PR00753">
    <property type="entry name" value="ACCSYNTHASE"/>
</dbReference>
<protein>
    <recommendedName>
        <fullName evidence="6">Aminotransferase</fullName>
        <ecNumber evidence="6">2.6.1.-</ecNumber>
    </recommendedName>
</protein>
<dbReference type="PANTHER" id="PTHR46383:SF4">
    <property type="entry name" value="AMINOTRANSFERASE"/>
    <property type="match status" value="1"/>
</dbReference>
<dbReference type="PANTHER" id="PTHR46383">
    <property type="entry name" value="ASPARTATE AMINOTRANSFERASE"/>
    <property type="match status" value="1"/>
</dbReference>
<evidence type="ECO:0000313" key="8">
    <source>
        <dbReference type="EMBL" id="SFB84372.1"/>
    </source>
</evidence>
<proteinExistence type="inferred from homology"/>
<dbReference type="InterPro" id="IPR004839">
    <property type="entry name" value="Aminotransferase_I/II_large"/>
</dbReference>
<dbReference type="Proteomes" id="UP000199612">
    <property type="component" value="Unassembled WGS sequence"/>
</dbReference>
<dbReference type="EMBL" id="FOLT01000001">
    <property type="protein sequence ID" value="SFB84372.1"/>
    <property type="molecule type" value="Genomic_DNA"/>
</dbReference>
<dbReference type="InterPro" id="IPR015424">
    <property type="entry name" value="PyrdxlP-dep_Trfase"/>
</dbReference>
<evidence type="ECO:0000313" key="9">
    <source>
        <dbReference type="Proteomes" id="UP000199612"/>
    </source>
</evidence>
<keyword evidence="4 6" id="KW-0808">Transferase</keyword>
<dbReference type="GO" id="GO:0008483">
    <property type="term" value="F:transaminase activity"/>
    <property type="evidence" value="ECO:0007669"/>
    <property type="project" value="UniProtKB-KW"/>
</dbReference>
<keyword evidence="3 6" id="KW-0032">Aminotransferase</keyword>
<gene>
    <name evidence="8" type="ORF">SAMN04488102_10181</name>
</gene>
<comment type="similarity">
    <text evidence="2 6">Belongs to the class-I pyridoxal-phosphate-dependent aminotransferase family.</text>
</comment>
<dbReference type="CDD" id="cd00609">
    <property type="entry name" value="AAT_like"/>
    <property type="match status" value="1"/>
</dbReference>
<dbReference type="InterPro" id="IPR015422">
    <property type="entry name" value="PyrdxlP-dep_Trfase_small"/>
</dbReference>
<accession>A0A1I1ECR3</accession>
<comment type="cofactor">
    <cofactor evidence="1 6">
        <name>pyridoxal 5'-phosphate</name>
        <dbReference type="ChEBI" id="CHEBI:597326"/>
    </cofactor>
</comment>
<evidence type="ECO:0000256" key="6">
    <source>
        <dbReference type="RuleBase" id="RU000481"/>
    </source>
</evidence>
<evidence type="ECO:0000256" key="3">
    <source>
        <dbReference type="ARBA" id="ARBA00022576"/>
    </source>
</evidence>
<keyword evidence="5" id="KW-0663">Pyridoxal phosphate</keyword>
<dbReference type="InterPro" id="IPR015421">
    <property type="entry name" value="PyrdxlP-dep_Trfase_major"/>
</dbReference>
<dbReference type="GO" id="GO:0006520">
    <property type="term" value="P:amino acid metabolic process"/>
    <property type="evidence" value="ECO:0007669"/>
    <property type="project" value="InterPro"/>
</dbReference>
<reference evidence="9" key="1">
    <citation type="submission" date="2016-10" db="EMBL/GenBank/DDBJ databases">
        <authorList>
            <person name="Varghese N."/>
            <person name="Submissions S."/>
        </authorList>
    </citation>
    <scope>NUCLEOTIDE SEQUENCE [LARGE SCALE GENOMIC DNA]</scope>
    <source>
        <strain evidence="9">DSM 23664</strain>
    </source>
</reference>
<organism evidence="8 9">
    <name type="scientific">Alkalibacterium subtropicum</name>
    <dbReference type="NCBI Taxonomy" id="753702"/>
    <lineage>
        <taxon>Bacteria</taxon>
        <taxon>Bacillati</taxon>
        <taxon>Bacillota</taxon>
        <taxon>Bacilli</taxon>
        <taxon>Lactobacillales</taxon>
        <taxon>Carnobacteriaceae</taxon>
        <taxon>Alkalibacterium</taxon>
    </lineage>
</organism>
<evidence type="ECO:0000256" key="4">
    <source>
        <dbReference type="ARBA" id="ARBA00022679"/>
    </source>
</evidence>